<dbReference type="InterPro" id="IPR036866">
    <property type="entry name" value="RibonucZ/Hydroxyglut_hydro"/>
</dbReference>
<reference evidence="2" key="1">
    <citation type="submission" date="2021-01" db="EMBL/GenBank/DDBJ databases">
        <authorList>
            <person name="Eckstrom K.M.E."/>
        </authorList>
    </citation>
    <scope>NUCLEOTIDE SEQUENCE</scope>
    <source>
        <strain evidence="2">UVCC 0001</strain>
    </source>
</reference>
<dbReference type="EMBL" id="JASFZW010000001">
    <property type="protein sequence ID" value="KAK2080306.1"/>
    <property type="molecule type" value="Genomic_DNA"/>
</dbReference>
<dbReference type="PANTHER" id="PTHR15032:SF4">
    <property type="entry name" value="N-ACYL-PHOSPHATIDYLETHANOLAMINE-HYDROLYZING PHOSPHOLIPASE D"/>
    <property type="match status" value="1"/>
</dbReference>
<dbReference type="Pfam" id="PF12706">
    <property type="entry name" value="Lactamase_B_2"/>
    <property type="match status" value="1"/>
</dbReference>
<dbReference type="AlphaFoldDB" id="A0AAD9IMC7"/>
<dbReference type="GO" id="GO:0005737">
    <property type="term" value="C:cytoplasm"/>
    <property type="evidence" value="ECO:0007669"/>
    <property type="project" value="TreeGrafter"/>
</dbReference>
<accession>A0AAD9IMC7</accession>
<gene>
    <name evidence="2" type="ORF">QBZ16_000159</name>
</gene>
<feature type="domain" description="Metallo-beta-lactamase" evidence="1">
    <location>
        <begin position="93"/>
        <end position="285"/>
    </location>
</feature>
<comment type="caution">
    <text evidence="2">The sequence shown here is derived from an EMBL/GenBank/DDBJ whole genome shotgun (WGS) entry which is preliminary data.</text>
</comment>
<evidence type="ECO:0000313" key="3">
    <source>
        <dbReference type="Proteomes" id="UP001255856"/>
    </source>
</evidence>
<dbReference type="PANTHER" id="PTHR15032">
    <property type="entry name" value="N-ACYL-PHOSPHATIDYLETHANOLAMINE-HYDROLYZING PHOSPHOLIPASE D"/>
    <property type="match status" value="1"/>
</dbReference>
<evidence type="ECO:0000259" key="1">
    <source>
        <dbReference type="Pfam" id="PF12706"/>
    </source>
</evidence>
<evidence type="ECO:0000313" key="2">
    <source>
        <dbReference type="EMBL" id="KAK2080306.1"/>
    </source>
</evidence>
<dbReference type="InterPro" id="IPR001279">
    <property type="entry name" value="Metallo-B-lactamas"/>
</dbReference>
<keyword evidence="3" id="KW-1185">Reference proteome</keyword>
<proteinExistence type="predicted"/>
<dbReference type="Proteomes" id="UP001255856">
    <property type="component" value="Unassembled WGS sequence"/>
</dbReference>
<dbReference type="SUPFAM" id="SSF56281">
    <property type="entry name" value="Metallo-hydrolase/oxidoreductase"/>
    <property type="match status" value="1"/>
</dbReference>
<protein>
    <recommendedName>
        <fullName evidence="1">Metallo-beta-lactamase domain-containing protein</fullName>
    </recommendedName>
</protein>
<name>A0AAD9IMC7_PROWI</name>
<organism evidence="2 3">
    <name type="scientific">Prototheca wickerhamii</name>
    <dbReference type="NCBI Taxonomy" id="3111"/>
    <lineage>
        <taxon>Eukaryota</taxon>
        <taxon>Viridiplantae</taxon>
        <taxon>Chlorophyta</taxon>
        <taxon>core chlorophytes</taxon>
        <taxon>Trebouxiophyceae</taxon>
        <taxon>Chlorellales</taxon>
        <taxon>Chlorellaceae</taxon>
        <taxon>Prototheca</taxon>
    </lineage>
</organism>
<dbReference type="Gene3D" id="3.60.15.10">
    <property type="entry name" value="Ribonuclease Z/Hydroxyacylglutathione hydrolase-like"/>
    <property type="match status" value="1"/>
</dbReference>
<sequence>MESKPLPAHHKITGRFWQTRVFENLWDTWKEPTASEIIKWMRSREPHMTRGFLLGNTAATPADFAAAFPPHAVDWAAVADPPAEARASPVQFAGPKRVTPPAFTAASLRLPALDFVVVSHNHYDHLDRASVLALHGRYGPGLRWYVPLGLKPWFTGHGIHNVVELDWWEEHRHSSGDGQRSLTVVLTPAQHATLRGGFGPNAGKRQTLWGGFAVIGERLRFWFAGDTGYCSVFEEIGKRLGPFDLAAIPTGAYLPRWFMGPQHVDPAQAVQIHRDVRSRRSVAVHLGTFPLTDEAMDEPVGLLVREAREAGLAADEFVTLRHGGSIVTAGGVDLQPAVTLQPTRSV</sequence>